<reference evidence="1 2" key="1">
    <citation type="submission" date="2019-03" db="EMBL/GenBank/DDBJ databases">
        <title>Genomic Encyclopedia of Type Strains, Phase IV (KMG-IV): sequencing the most valuable type-strain genomes for metagenomic binning, comparative biology and taxonomic classification.</title>
        <authorList>
            <person name="Goeker M."/>
        </authorList>
    </citation>
    <scope>NUCLEOTIDE SEQUENCE [LARGE SCALE GENOMIC DNA]</scope>
    <source>
        <strain evidence="1 2">DSM 14836</strain>
    </source>
</reference>
<accession>A0A4R2NPD4</accession>
<dbReference type="OrthoDB" id="8595007at2"/>
<dbReference type="AlphaFoldDB" id="A0A4R2NPD4"/>
<evidence type="ECO:0000313" key="1">
    <source>
        <dbReference type="EMBL" id="TCP23607.1"/>
    </source>
</evidence>
<dbReference type="Gene3D" id="2.60.40.3140">
    <property type="match status" value="1"/>
</dbReference>
<evidence type="ECO:0000313" key="2">
    <source>
        <dbReference type="Proteomes" id="UP000294564"/>
    </source>
</evidence>
<keyword evidence="2" id="KW-1185">Reference proteome</keyword>
<dbReference type="Gene3D" id="2.60.120.1130">
    <property type="match status" value="1"/>
</dbReference>
<dbReference type="RefSeq" id="WP_132795422.1">
    <property type="nucleotide sequence ID" value="NZ_SLXM01000008.1"/>
</dbReference>
<gene>
    <name evidence="1" type="ORF">EV195_10876</name>
</gene>
<dbReference type="EMBL" id="SLXM01000008">
    <property type="protein sequence ID" value="TCP23607.1"/>
    <property type="molecule type" value="Genomic_DNA"/>
</dbReference>
<protein>
    <submittedName>
        <fullName evidence="1">Uncharacterized protein DUF3857</fullName>
    </submittedName>
</protein>
<dbReference type="Proteomes" id="UP000294564">
    <property type="component" value="Unassembled WGS sequence"/>
</dbReference>
<name>A0A4R2NPD4_9FLAO</name>
<organism evidence="1 2">
    <name type="scientific">Tenacibaculum skagerrakense</name>
    <dbReference type="NCBI Taxonomy" id="186571"/>
    <lineage>
        <taxon>Bacteria</taxon>
        <taxon>Pseudomonadati</taxon>
        <taxon>Bacteroidota</taxon>
        <taxon>Flavobacteriia</taxon>
        <taxon>Flavobacteriales</taxon>
        <taxon>Flavobacteriaceae</taxon>
        <taxon>Tenacibaculum</taxon>
    </lineage>
</organism>
<proteinExistence type="predicted"/>
<comment type="caution">
    <text evidence="1">The sequence shown here is derived from an EMBL/GenBank/DDBJ whole genome shotgun (WGS) entry which is preliminary data.</text>
</comment>
<sequence length="642" mass="75043">MKKRFSILYTLISSIFIHSQSNTEIPELGNIYKQEIFMTQYEKDSTADALILEEICKVYPSKYKKYNYTKEYYVKIKFFSNTDLSKARIEIPYFKNSKLENIAGITYNLDENGNTIKTKLGEEYIKNTNFNNVVKGKSFAMPKVKEGSIIEYKYTISVNNYGIYDWYFQTDIPKLKTNYSAYFSSDDFKVRTIGYLTPKNISKTECKKNTMCSLIYEMDNVPAFKEEAFLTNKNNYISRLTFERSYIFDPYVKKGENREWNTIDKAIRNRYDDELDKTRFYKRELPDSILNEPNELTRAKKVFYFIQNHFTLDNNTDQYFYEAYKNKKGTIQQINLSLYNALKAANINNPNLVLLSTRANGFATKLHATVIDFNYRVVLVSIDGKKYFLDASHKHLPFGLIPFFCLNGDGRVFNQTKPSYWEPITSNSIPSNQKTIIRAKLNIEDNILEGKLKVVSNGYYAYSKRKQLALPKNSELLINSIEEKHPYVEINKSDFKNQKDVESPLLETYSVSFEDVISRGKYIKISNLMIGSSSLENPFKMKERMYPVDFGYAKEENFRISISLPKNIEITSIPKPEGIQLPNDDASYIFKADIKNHILTINFQYNINKKVFLSNQYESLKAFYDKMVKVQNSLIEFKVKDM</sequence>